<protein>
    <submittedName>
        <fullName evidence="3">Uncharacterized protein</fullName>
    </submittedName>
</protein>
<organism evidence="3 4">
    <name type="scientific">Lasiosphaeria hispida</name>
    <dbReference type="NCBI Taxonomy" id="260671"/>
    <lineage>
        <taxon>Eukaryota</taxon>
        <taxon>Fungi</taxon>
        <taxon>Dikarya</taxon>
        <taxon>Ascomycota</taxon>
        <taxon>Pezizomycotina</taxon>
        <taxon>Sordariomycetes</taxon>
        <taxon>Sordariomycetidae</taxon>
        <taxon>Sordariales</taxon>
        <taxon>Lasiosphaeriaceae</taxon>
        <taxon>Lasiosphaeria</taxon>
    </lineage>
</organism>
<keyword evidence="2" id="KW-1133">Transmembrane helix</keyword>
<evidence type="ECO:0000313" key="4">
    <source>
        <dbReference type="Proteomes" id="UP001275084"/>
    </source>
</evidence>
<dbReference type="AlphaFoldDB" id="A0AAJ0HBS6"/>
<evidence type="ECO:0000313" key="3">
    <source>
        <dbReference type="EMBL" id="KAK3346687.1"/>
    </source>
</evidence>
<comment type="caution">
    <text evidence="3">The sequence shown here is derived from an EMBL/GenBank/DDBJ whole genome shotgun (WGS) entry which is preliminary data.</text>
</comment>
<feature type="transmembrane region" description="Helical" evidence="2">
    <location>
        <begin position="60"/>
        <end position="80"/>
    </location>
</feature>
<keyword evidence="2" id="KW-0472">Membrane</keyword>
<keyword evidence="4" id="KW-1185">Reference proteome</keyword>
<gene>
    <name evidence="3" type="ORF">B0T25DRAFT_552634</name>
</gene>
<accession>A0AAJ0HBS6</accession>
<reference evidence="3" key="2">
    <citation type="submission" date="2023-06" db="EMBL/GenBank/DDBJ databases">
        <authorList>
            <consortium name="Lawrence Berkeley National Laboratory"/>
            <person name="Haridas S."/>
            <person name="Hensen N."/>
            <person name="Bonometti L."/>
            <person name="Westerberg I."/>
            <person name="Brannstrom I.O."/>
            <person name="Guillou S."/>
            <person name="Cros-Aarteil S."/>
            <person name="Calhoun S."/>
            <person name="Kuo A."/>
            <person name="Mondo S."/>
            <person name="Pangilinan J."/>
            <person name="Riley R."/>
            <person name="Labutti K."/>
            <person name="Andreopoulos B."/>
            <person name="Lipzen A."/>
            <person name="Chen C."/>
            <person name="Yanf M."/>
            <person name="Daum C."/>
            <person name="Ng V."/>
            <person name="Clum A."/>
            <person name="Steindorff A."/>
            <person name="Ohm R."/>
            <person name="Martin F."/>
            <person name="Silar P."/>
            <person name="Natvig D."/>
            <person name="Lalanne C."/>
            <person name="Gautier V."/>
            <person name="Ament-Velasquez S.L."/>
            <person name="Kruys A."/>
            <person name="Hutchinson M.I."/>
            <person name="Powell A.J."/>
            <person name="Barry K."/>
            <person name="Miller A.N."/>
            <person name="Grigoriev I.V."/>
            <person name="Debuchy R."/>
            <person name="Gladieux P."/>
            <person name="Thoren M.H."/>
            <person name="Johannesson H."/>
        </authorList>
    </citation>
    <scope>NUCLEOTIDE SEQUENCE</scope>
    <source>
        <strain evidence="3">CBS 955.72</strain>
    </source>
</reference>
<feature type="region of interest" description="Disordered" evidence="1">
    <location>
        <begin position="1"/>
        <end position="25"/>
    </location>
</feature>
<keyword evidence="2" id="KW-0812">Transmembrane</keyword>
<proteinExistence type="predicted"/>
<sequence length="345" mass="39093">MAPTKKPKARSSTKDASPTALPKPFQPAPASLAPFYTSLSKKHIYIAHIDPRPAAFKRKIFVVPSAMNILITLLFIWRAWYIMPYYLELLASTLGYPNATTLRAADLSYGELLRVVLRRGLTFLLDFVLVVFVWPWPAEFVIGGTATHGSPVGWRWAVGFREREVYVRRSRKWDQEIGDVASAAGEGTGNRAEFWERIRTATTPMLLQQKTGYLLMDAFWDLDWNAMVLATKLADDKIFELDELETIVLLHSKQHGWVCIDQSETVNANEDERRKQVFAFRDALASMGKEDLFFRWIEIVQFETSQPGGFSGEKQVAVAEQIRELFKAGGVDFDKVWGEVIGGPI</sequence>
<evidence type="ECO:0000256" key="1">
    <source>
        <dbReference type="SAM" id="MobiDB-lite"/>
    </source>
</evidence>
<name>A0AAJ0HBS6_9PEZI</name>
<evidence type="ECO:0000256" key="2">
    <source>
        <dbReference type="SAM" id="Phobius"/>
    </source>
</evidence>
<reference evidence="3" key="1">
    <citation type="journal article" date="2023" name="Mol. Phylogenet. Evol.">
        <title>Genome-scale phylogeny and comparative genomics of the fungal order Sordariales.</title>
        <authorList>
            <person name="Hensen N."/>
            <person name="Bonometti L."/>
            <person name="Westerberg I."/>
            <person name="Brannstrom I.O."/>
            <person name="Guillou S."/>
            <person name="Cros-Aarteil S."/>
            <person name="Calhoun S."/>
            <person name="Haridas S."/>
            <person name="Kuo A."/>
            <person name="Mondo S."/>
            <person name="Pangilinan J."/>
            <person name="Riley R."/>
            <person name="LaButti K."/>
            <person name="Andreopoulos B."/>
            <person name="Lipzen A."/>
            <person name="Chen C."/>
            <person name="Yan M."/>
            <person name="Daum C."/>
            <person name="Ng V."/>
            <person name="Clum A."/>
            <person name="Steindorff A."/>
            <person name="Ohm R.A."/>
            <person name="Martin F."/>
            <person name="Silar P."/>
            <person name="Natvig D.O."/>
            <person name="Lalanne C."/>
            <person name="Gautier V."/>
            <person name="Ament-Velasquez S.L."/>
            <person name="Kruys A."/>
            <person name="Hutchinson M.I."/>
            <person name="Powell A.J."/>
            <person name="Barry K."/>
            <person name="Miller A.N."/>
            <person name="Grigoriev I.V."/>
            <person name="Debuchy R."/>
            <person name="Gladieux P."/>
            <person name="Hiltunen Thoren M."/>
            <person name="Johannesson H."/>
        </authorList>
    </citation>
    <scope>NUCLEOTIDE SEQUENCE</scope>
    <source>
        <strain evidence="3">CBS 955.72</strain>
    </source>
</reference>
<dbReference type="Proteomes" id="UP001275084">
    <property type="component" value="Unassembled WGS sequence"/>
</dbReference>
<feature type="compositionally biased region" description="Basic residues" evidence="1">
    <location>
        <begin position="1"/>
        <end position="11"/>
    </location>
</feature>
<dbReference type="EMBL" id="JAUIQD010000006">
    <property type="protein sequence ID" value="KAK3346687.1"/>
    <property type="molecule type" value="Genomic_DNA"/>
</dbReference>